<sequence length="230" mass="27116">MQKQIWNNLLDSSNKLVKNFEKAKIINVLKDFSQNLVEFSEVYSSNREEFYKFIAQNYNNFFVQSTNIISSTDSVAVIMQLNEGINDYIILINLFRQMIVTLDSLSSEYWLKLVDLNKKENPDFAPYLIKKANSSRFEKTDEELEEIKVESKQYGFKPDQYFEKVLNKELWSEVKKLEETILSKPDGDFEYFKELLSQREELADDMIINLWAVLAINISYLDYLNNLTKG</sequence>
<reference evidence="1 2" key="1">
    <citation type="submission" date="2019-08" db="EMBL/GenBank/DDBJ databases">
        <title>Complete genome sequence of Spiroplasma chinense CCH (DSM 19755).</title>
        <authorList>
            <person name="Shen H.-Y."/>
            <person name="Lin Y.-C."/>
            <person name="Chou L."/>
            <person name="Kuo C.-H."/>
        </authorList>
    </citation>
    <scope>NUCLEOTIDE SEQUENCE [LARGE SCALE GENOMIC DNA]</scope>
    <source>
        <strain evidence="1 2">CCH</strain>
    </source>
</reference>
<organism evidence="1 2">
    <name type="scientific">Spiroplasma chinense</name>
    <dbReference type="NCBI Taxonomy" id="216932"/>
    <lineage>
        <taxon>Bacteria</taxon>
        <taxon>Bacillati</taxon>
        <taxon>Mycoplasmatota</taxon>
        <taxon>Mollicutes</taxon>
        <taxon>Entomoplasmatales</taxon>
        <taxon>Spiroplasmataceae</taxon>
        <taxon>Spiroplasma</taxon>
    </lineage>
</organism>
<name>A0A5B9Y350_9MOLU</name>
<dbReference type="AlphaFoldDB" id="A0A5B9Y350"/>
<accession>A0A5B9Y350</accession>
<evidence type="ECO:0000313" key="1">
    <source>
        <dbReference type="EMBL" id="QEH61518.1"/>
    </source>
</evidence>
<dbReference type="KEGG" id="schi:SCHIN_v1c03210"/>
<dbReference type="EMBL" id="CP043026">
    <property type="protein sequence ID" value="QEH61518.1"/>
    <property type="molecule type" value="Genomic_DNA"/>
</dbReference>
<gene>
    <name evidence="1" type="ORF">SCHIN_v1c03210</name>
</gene>
<dbReference type="Proteomes" id="UP000323144">
    <property type="component" value="Chromosome"/>
</dbReference>
<proteinExistence type="predicted"/>
<keyword evidence="2" id="KW-1185">Reference proteome</keyword>
<protein>
    <submittedName>
        <fullName evidence="1">Uncharacterized protein</fullName>
    </submittedName>
</protein>
<evidence type="ECO:0000313" key="2">
    <source>
        <dbReference type="Proteomes" id="UP000323144"/>
    </source>
</evidence>
<dbReference type="RefSeq" id="WP_166507910.1">
    <property type="nucleotide sequence ID" value="NZ_CP043026.1"/>
</dbReference>